<evidence type="ECO:0000313" key="3">
    <source>
        <dbReference type="Proteomes" id="UP001176941"/>
    </source>
</evidence>
<accession>A0ABN8YSN3</accession>
<name>A0ABN8YSN3_RANTA</name>
<gene>
    <name evidence="2" type="ORF">MRATA1EN1_LOCUS13549</name>
</gene>
<proteinExistence type="predicted"/>
<dbReference type="EMBL" id="OX459959">
    <property type="protein sequence ID" value="CAI9164587.1"/>
    <property type="molecule type" value="Genomic_DNA"/>
</dbReference>
<feature type="compositionally biased region" description="Polar residues" evidence="1">
    <location>
        <begin position="43"/>
        <end position="54"/>
    </location>
</feature>
<reference evidence="2" key="1">
    <citation type="submission" date="2023-04" db="EMBL/GenBank/DDBJ databases">
        <authorList>
            <consortium name="ELIXIR-Norway"/>
        </authorList>
    </citation>
    <scope>NUCLEOTIDE SEQUENCE [LARGE SCALE GENOMIC DNA]</scope>
</reference>
<organism evidence="2 3">
    <name type="scientific">Rangifer tarandus platyrhynchus</name>
    <name type="common">Svalbard reindeer</name>
    <dbReference type="NCBI Taxonomy" id="3082113"/>
    <lineage>
        <taxon>Eukaryota</taxon>
        <taxon>Metazoa</taxon>
        <taxon>Chordata</taxon>
        <taxon>Craniata</taxon>
        <taxon>Vertebrata</taxon>
        <taxon>Euteleostomi</taxon>
        <taxon>Mammalia</taxon>
        <taxon>Eutheria</taxon>
        <taxon>Laurasiatheria</taxon>
        <taxon>Artiodactyla</taxon>
        <taxon>Ruminantia</taxon>
        <taxon>Pecora</taxon>
        <taxon>Cervidae</taxon>
        <taxon>Odocoileinae</taxon>
        <taxon>Rangifer</taxon>
    </lineage>
</organism>
<sequence>MVPPGVRRVPGPRGPLLSAPAHAAALRPATESPPGESGSTSGYWRTQGQSSTSFEGLGKGPSVTLRCTALTKSRN</sequence>
<protein>
    <submittedName>
        <fullName evidence="2">Uncharacterized protein</fullName>
    </submittedName>
</protein>
<dbReference type="Proteomes" id="UP001176941">
    <property type="component" value="Chromosome 23"/>
</dbReference>
<keyword evidence="3" id="KW-1185">Reference proteome</keyword>
<evidence type="ECO:0000313" key="2">
    <source>
        <dbReference type="EMBL" id="CAI9164587.1"/>
    </source>
</evidence>
<feature type="compositionally biased region" description="Low complexity" evidence="1">
    <location>
        <begin position="1"/>
        <end position="42"/>
    </location>
</feature>
<evidence type="ECO:0000256" key="1">
    <source>
        <dbReference type="SAM" id="MobiDB-lite"/>
    </source>
</evidence>
<feature type="region of interest" description="Disordered" evidence="1">
    <location>
        <begin position="1"/>
        <end position="75"/>
    </location>
</feature>